<gene>
    <name evidence="1" type="ORF">OWV82_018270</name>
</gene>
<name>A0ACC1XAC3_MELAZ</name>
<reference evidence="1 2" key="1">
    <citation type="journal article" date="2023" name="Science">
        <title>Complex scaffold remodeling in plant triterpene biosynthesis.</title>
        <authorList>
            <person name="De La Pena R."/>
            <person name="Hodgson H."/>
            <person name="Liu J.C."/>
            <person name="Stephenson M.J."/>
            <person name="Martin A.C."/>
            <person name="Owen C."/>
            <person name="Harkess A."/>
            <person name="Leebens-Mack J."/>
            <person name="Jimenez L.E."/>
            <person name="Osbourn A."/>
            <person name="Sattely E.S."/>
        </authorList>
    </citation>
    <scope>NUCLEOTIDE SEQUENCE [LARGE SCALE GENOMIC DNA]</scope>
    <source>
        <strain evidence="2">cv. JPN11</strain>
        <tissue evidence="1">Leaf</tissue>
    </source>
</reference>
<evidence type="ECO:0000313" key="1">
    <source>
        <dbReference type="EMBL" id="KAJ4708305.1"/>
    </source>
</evidence>
<dbReference type="EMBL" id="CM051403">
    <property type="protein sequence ID" value="KAJ4708305.1"/>
    <property type="molecule type" value="Genomic_DNA"/>
</dbReference>
<evidence type="ECO:0000313" key="2">
    <source>
        <dbReference type="Proteomes" id="UP001164539"/>
    </source>
</evidence>
<dbReference type="Proteomes" id="UP001164539">
    <property type="component" value="Chromosome 10"/>
</dbReference>
<comment type="caution">
    <text evidence="1">The sequence shown here is derived from an EMBL/GenBank/DDBJ whole genome shotgun (WGS) entry which is preliminary data.</text>
</comment>
<proteinExistence type="predicted"/>
<organism evidence="1 2">
    <name type="scientific">Melia azedarach</name>
    <name type="common">Chinaberry tree</name>
    <dbReference type="NCBI Taxonomy" id="155640"/>
    <lineage>
        <taxon>Eukaryota</taxon>
        <taxon>Viridiplantae</taxon>
        <taxon>Streptophyta</taxon>
        <taxon>Embryophyta</taxon>
        <taxon>Tracheophyta</taxon>
        <taxon>Spermatophyta</taxon>
        <taxon>Magnoliopsida</taxon>
        <taxon>eudicotyledons</taxon>
        <taxon>Gunneridae</taxon>
        <taxon>Pentapetalae</taxon>
        <taxon>rosids</taxon>
        <taxon>malvids</taxon>
        <taxon>Sapindales</taxon>
        <taxon>Meliaceae</taxon>
        <taxon>Melia</taxon>
    </lineage>
</organism>
<sequence>MFDGGMSISFHSPNCTSALPSSVKKTQILYGTRANPSVVVQSSSLSVQADESGNLPKSRKILGSGAALWRSNSPKSLLNQANTVGIIGGFSVSSTLNFLEKLVRWSTRDAEECPPFVVCSDPALNEELLFHTSFHSLQTKTAQSQLNHGLIVQNLRHKRTFLEQSGAGCIVMPCHISHAWYGEISEGCSIPFFHVGECVARELKEAKLKPLEAGSEVRIGVLAADANLSAGFYQEKLQSQGFEVVLPDKATMEHIIIPAIESLRQRDMEGAKNLLRIAIQVLLVRAVNAVIIASDDMQGVLPQDDPVLKKCIDPMDALARTTVQWATSKIKVHNRT</sequence>
<keyword evidence="2" id="KW-1185">Reference proteome</keyword>
<accession>A0ACC1XAC3</accession>
<protein>
    <submittedName>
        <fullName evidence="1">Aspartate racemase</fullName>
    </submittedName>
</protein>